<accession>A0A538T4G4</accession>
<feature type="transmembrane region" description="Helical" evidence="1">
    <location>
        <begin position="61"/>
        <end position="87"/>
    </location>
</feature>
<proteinExistence type="predicted"/>
<evidence type="ECO:0000313" key="3">
    <source>
        <dbReference type="Proteomes" id="UP000317716"/>
    </source>
</evidence>
<dbReference type="EMBL" id="VBOS01000074">
    <property type="protein sequence ID" value="TMQ58515.1"/>
    <property type="molecule type" value="Genomic_DNA"/>
</dbReference>
<organism evidence="2 3">
    <name type="scientific">Eiseniibacteriota bacterium</name>
    <dbReference type="NCBI Taxonomy" id="2212470"/>
    <lineage>
        <taxon>Bacteria</taxon>
        <taxon>Candidatus Eiseniibacteriota</taxon>
    </lineage>
</organism>
<protein>
    <submittedName>
        <fullName evidence="2">Uncharacterized protein</fullName>
    </submittedName>
</protein>
<keyword evidence="1" id="KW-0472">Membrane</keyword>
<sequence>MSSAGVVPAAGASAARDRQMPRAFRALWSPIWIAFVAYQWWVEIEQWLLAAVPDDVPTVHAQVAATLGAAGHIAGSAIEALFYFGWWRARGIRLSLVRLFEWLVSISVLDLMASGLTRVAEAHPGWLASTLEVFVGLGAVRGDAAGPGSGFRASFGGVGLLCVARLVATAAIQRPRSRRGSWAGSPTGGWSISRAG</sequence>
<comment type="caution">
    <text evidence="2">The sequence shown here is derived from an EMBL/GenBank/DDBJ whole genome shotgun (WGS) entry which is preliminary data.</text>
</comment>
<gene>
    <name evidence="2" type="ORF">E6K72_02460</name>
</gene>
<reference evidence="2 3" key="1">
    <citation type="journal article" date="2019" name="Nat. Microbiol.">
        <title>Mediterranean grassland soil C-N compound turnover is dependent on rainfall and depth, and is mediated by genomically divergent microorganisms.</title>
        <authorList>
            <person name="Diamond S."/>
            <person name="Andeer P.F."/>
            <person name="Li Z."/>
            <person name="Crits-Christoph A."/>
            <person name="Burstein D."/>
            <person name="Anantharaman K."/>
            <person name="Lane K.R."/>
            <person name="Thomas B.C."/>
            <person name="Pan C."/>
            <person name="Northen T.R."/>
            <person name="Banfield J.F."/>
        </authorList>
    </citation>
    <scope>NUCLEOTIDE SEQUENCE [LARGE SCALE GENOMIC DNA]</scope>
    <source>
        <strain evidence="2">WS_2</strain>
    </source>
</reference>
<keyword evidence="1" id="KW-1133">Transmembrane helix</keyword>
<dbReference type="Proteomes" id="UP000317716">
    <property type="component" value="Unassembled WGS sequence"/>
</dbReference>
<name>A0A538T4G4_UNCEI</name>
<keyword evidence="1" id="KW-0812">Transmembrane</keyword>
<evidence type="ECO:0000256" key="1">
    <source>
        <dbReference type="SAM" id="Phobius"/>
    </source>
</evidence>
<evidence type="ECO:0000313" key="2">
    <source>
        <dbReference type="EMBL" id="TMQ58515.1"/>
    </source>
</evidence>
<feature type="transmembrane region" description="Helical" evidence="1">
    <location>
        <begin position="23"/>
        <end position="41"/>
    </location>
</feature>
<dbReference type="AlphaFoldDB" id="A0A538T4G4"/>